<name>A0A518DYL6_9BACT</name>
<organism evidence="2 3">
    <name type="scientific">Lignipirellula cremea</name>
    <dbReference type="NCBI Taxonomy" id="2528010"/>
    <lineage>
        <taxon>Bacteria</taxon>
        <taxon>Pseudomonadati</taxon>
        <taxon>Planctomycetota</taxon>
        <taxon>Planctomycetia</taxon>
        <taxon>Pirellulales</taxon>
        <taxon>Pirellulaceae</taxon>
        <taxon>Lignipirellula</taxon>
    </lineage>
</organism>
<evidence type="ECO:0000313" key="2">
    <source>
        <dbReference type="EMBL" id="QDU96942.1"/>
    </source>
</evidence>
<feature type="domain" description="Polysaccharide lyase 14" evidence="1">
    <location>
        <begin position="442"/>
        <end position="513"/>
    </location>
</feature>
<sequence>MNRFPTVSGQPRVSTTGDSPLPPRRALCFLGLCRAVGRFACWPAVLVFASAYAHAAKDDWVEGSGDDGASRDYYNAPAKLPWRNFLGDWADAVNRPQGEQPFGKVDAAAVMAGDVLEIDVTPLVQEWLSGRQPNQGMLLRLLSGGRKFVIASRESEVAANRPALLLEGDKSIRLPAVADIYLESSTYRSVGGVAPQLRLGSQNPVLIRFDLDEAATGKGFKKAVLRLVVEKVYGSGECQVGVFRCSQGHAEPPSEPLLGLARKFPGDRGLGDDPQVLLQADFETPFWDKKWSQVAVKEKLSIVGDDQDLMFQPLRGKALKVKMAQGENTALNTLFKFGKKTGEEPEEIFFRYYLRLADDWNQTVSGGKMPGVSGTYGVAGWGGRKSNGENGWSARGAFSKTVPADNPLGGLHPIGTYCYHADMEGFYGDVWLWQRDYRGYLESNRWYCVEQQVKLNTPGEKDGELRTWIDGRLAFEKTDIRFRHVDRLKVEQVWLNVYHGGKDPSPRDQHLYLDHVVIARQYIGPLAE</sequence>
<evidence type="ECO:0000259" key="1">
    <source>
        <dbReference type="Pfam" id="PF21294"/>
    </source>
</evidence>
<dbReference type="RefSeq" id="WP_231756383.1">
    <property type="nucleotide sequence ID" value="NZ_CP036433.1"/>
</dbReference>
<keyword evidence="3" id="KW-1185">Reference proteome</keyword>
<dbReference type="PANTHER" id="PTHR40124:SF1">
    <property type="entry name" value="DISAGGREGATASE RELATED REPEAT PROTEIN"/>
    <property type="match status" value="1"/>
</dbReference>
<proteinExistence type="predicted"/>
<dbReference type="InterPro" id="IPR048958">
    <property type="entry name" value="Polysacc_lyase_14"/>
</dbReference>
<evidence type="ECO:0000313" key="3">
    <source>
        <dbReference type="Proteomes" id="UP000317648"/>
    </source>
</evidence>
<reference evidence="2 3" key="1">
    <citation type="submission" date="2019-02" db="EMBL/GenBank/DDBJ databases">
        <title>Deep-cultivation of Planctomycetes and their phenomic and genomic characterization uncovers novel biology.</title>
        <authorList>
            <person name="Wiegand S."/>
            <person name="Jogler M."/>
            <person name="Boedeker C."/>
            <person name="Pinto D."/>
            <person name="Vollmers J."/>
            <person name="Rivas-Marin E."/>
            <person name="Kohn T."/>
            <person name="Peeters S.H."/>
            <person name="Heuer A."/>
            <person name="Rast P."/>
            <person name="Oberbeckmann S."/>
            <person name="Bunk B."/>
            <person name="Jeske O."/>
            <person name="Meyerdierks A."/>
            <person name="Storesund J.E."/>
            <person name="Kallscheuer N."/>
            <person name="Luecker S."/>
            <person name="Lage O.M."/>
            <person name="Pohl T."/>
            <person name="Merkel B.J."/>
            <person name="Hornburger P."/>
            <person name="Mueller R.-W."/>
            <person name="Bruemmer F."/>
            <person name="Labrenz M."/>
            <person name="Spormann A.M."/>
            <person name="Op den Camp H."/>
            <person name="Overmann J."/>
            <person name="Amann R."/>
            <person name="Jetten M.S.M."/>
            <person name="Mascher T."/>
            <person name="Medema M.H."/>
            <person name="Devos D.P."/>
            <person name="Kaster A.-K."/>
            <person name="Ovreas L."/>
            <person name="Rohde M."/>
            <person name="Galperin M.Y."/>
            <person name="Jogler C."/>
        </authorList>
    </citation>
    <scope>NUCLEOTIDE SEQUENCE [LARGE SCALE GENOMIC DNA]</scope>
    <source>
        <strain evidence="2 3">Pla85_3_4</strain>
    </source>
</reference>
<accession>A0A518DYL6</accession>
<dbReference type="Proteomes" id="UP000317648">
    <property type="component" value="Chromosome"/>
</dbReference>
<protein>
    <submittedName>
        <fullName evidence="2">Disaggregatase related repeat protein</fullName>
    </submittedName>
</protein>
<gene>
    <name evidence="2" type="ORF">Pla8534_47670</name>
</gene>
<dbReference type="AlphaFoldDB" id="A0A518DYL6"/>
<dbReference type="PANTHER" id="PTHR40124">
    <property type="match status" value="1"/>
</dbReference>
<dbReference type="Pfam" id="PF21294">
    <property type="entry name" value="Polysacc_lyase_14"/>
    <property type="match status" value="1"/>
</dbReference>
<dbReference type="Gene3D" id="2.60.120.200">
    <property type="match status" value="1"/>
</dbReference>
<dbReference type="KEGG" id="lcre:Pla8534_47670"/>
<dbReference type="EMBL" id="CP036433">
    <property type="protein sequence ID" value="QDU96942.1"/>
    <property type="molecule type" value="Genomic_DNA"/>
</dbReference>